<dbReference type="PRINTS" id="PR00081">
    <property type="entry name" value="GDHRDH"/>
</dbReference>
<dbReference type="OrthoDB" id="9796652at2"/>
<dbReference type="PROSITE" id="PS00061">
    <property type="entry name" value="ADH_SHORT"/>
    <property type="match status" value="1"/>
</dbReference>
<proteinExistence type="inferred from homology"/>
<reference evidence="2 3" key="1">
    <citation type="submission" date="2019-08" db="EMBL/GenBank/DDBJ databases">
        <title>Hyperibacter terrae gen. nov., sp. nov. and Hyperibacter viscosus sp. nov., two new members in the family Rhodospirillaceae isolated from the rhizosphere of Hypericum perforatum.</title>
        <authorList>
            <person name="Noviana Z."/>
        </authorList>
    </citation>
    <scope>NUCLEOTIDE SEQUENCE [LARGE SCALE GENOMIC DNA]</scope>
    <source>
        <strain evidence="2 3">R5959</strain>
    </source>
</reference>
<dbReference type="GO" id="GO:0016616">
    <property type="term" value="F:oxidoreductase activity, acting on the CH-OH group of donors, NAD or NADP as acceptor"/>
    <property type="evidence" value="ECO:0007669"/>
    <property type="project" value="TreeGrafter"/>
</dbReference>
<evidence type="ECO:0000313" key="2">
    <source>
        <dbReference type="EMBL" id="QEX24720.1"/>
    </source>
</evidence>
<dbReference type="Proteomes" id="UP000325797">
    <property type="component" value="Chromosome"/>
</dbReference>
<dbReference type="InterPro" id="IPR002347">
    <property type="entry name" value="SDR_fam"/>
</dbReference>
<protein>
    <submittedName>
        <fullName evidence="2">Oxidoreductase</fullName>
    </submittedName>
</protein>
<comment type="similarity">
    <text evidence="1">Belongs to the short-chain dehydrogenases/reductases (SDR) family.</text>
</comment>
<dbReference type="PRINTS" id="PR00080">
    <property type="entry name" value="SDRFAMILY"/>
</dbReference>
<sequence>MDRDLFDLSGRVAVVTGAGRGLGRAISLGLAHYGADLVVVSRTAGEVESLAGEIQKTGRKAIAMAVDTGKKAEVETLAAKAKTLTGRVDILVNNAGVDFNQPALDYDEAEWDRIIGTNLKGYFLCAQAFGRFMVEQRAGSIIMNSSIYGQVGAADNLPYGASKGGVNQMTRMLAAEWAQHGVRVNAIAPGYMSRMSVAPGKKGPGEELERWVARRTPMGRRGKPEELVGPVVFLASDAASYVNGAILTVDGGWTAV</sequence>
<gene>
    <name evidence="2" type="ORF">FRZ61_46610</name>
</gene>
<dbReference type="PANTHER" id="PTHR42760">
    <property type="entry name" value="SHORT-CHAIN DEHYDROGENASES/REDUCTASES FAMILY MEMBER"/>
    <property type="match status" value="1"/>
</dbReference>
<dbReference type="Pfam" id="PF13561">
    <property type="entry name" value="adh_short_C2"/>
    <property type="match status" value="1"/>
</dbReference>
<dbReference type="Gene3D" id="3.40.50.720">
    <property type="entry name" value="NAD(P)-binding Rossmann-like Domain"/>
    <property type="match status" value="1"/>
</dbReference>
<evidence type="ECO:0000313" key="3">
    <source>
        <dbReference type="Proteomes" id="UP000325797"/>
    </source>
</evidence>
<dbReference type="KEGG" id="hadh:FRZ61_46610"/>
<evidence type="ECO:0000256" key="1">
    <source>
        <dbReference type="ARBA" id="ARBA00006484"/>
    </source>
</evidence>
<dbReference type="EMBL" id="CP042582">
    <property type="protein sequence ID" value="QEX24720.1"/>
    <property type="molecule type" value="Genomic_DNA"/>
</dbReference>
<dbReference type="NCBIfam" id="NF005559">
    <property type="entry name" value="PRK07231.1"/>
    <property type="match status" value="1"/>
</dbReference>
<dbReference type="InterPro" id="IPR036291">
    <property type="entry name" value="NAD(P)-bd_dom_sf"/>
</dbReference>
<accession>A0A5J6N7F1</accession>
<dbReference type="RefSeq" id="WP_151119973.1">
    <property type="nucleotide sequence ID" value="NZ_CP042582.1"/>
</dbReference>
<name>A0A5J6N7F1_9PROT</name>
<dbReference type="SUPFAM" id="SSF51735">
    <property type="entry name" value="NAD(P)-binding Rossmann-fold domains"/>
    <property type="match status" value="1"/>
</dbReference>
<dbReference type="InterPro" id="IPR020904">
    <property type="entry name" value="Sc_DH/Rdtase_CS"/>
</dbReference>
<organism evidence="2 3">
    <name type="scientific">Hypericibacter adhaerens</name>
    <dbReference type="NCBI Taxonomy" id="2602016"/>
    <lineage>
        <taxon>Bacteria</taxon>
        <taxon>Pseudomonadati</taxon>
        <taxon>Pseudomonadota</taxon>
        <taxon>Alphaproteobacteria</taxon>
        <taxon>Rhodospirillales</taxon>
        <taxon>Dongiaceae</taxon>
        <taxon>Hypericibacter</taxon>
    </lineage>
</organism>
<dbReference type="FunFam" id="3.40.50.720:FF:000084">
    <property type="entry name" value="Short-chain dehydrogenase reductase"/>
    <property type="match status" value="1"/>
</dbReference>
<dbReference type="AlphaFoldDB" id="A0A5J6N7F1"/>
<keyword evidence="3" id="KW-1185">Reference proteome</keyword>